<dbReference type="Gene3D" id="2.10.109.10">
    <property type="entry name" value="Umud Fragment, subunit A"/>
    <property type="match status" value="1"/>
</dbReference>
<dbReference type="InterPro" id="IPR019533">
    <property type="entry name" value="Peptidase_S26"/>
</dbReference>
<accession>A0A7Z8Y2S1</accession>
<dbReference type="RefSeq" id="WP_154725982.1">
    <property type="nucleotide sequence ID" value="NZ_UXHF01000023.1"/>
</dbReference>
<comment type="caution">
    <text evidence="2">The sequence shown here is derived from an EMBL/GenBank/DDBJ whole genome shotgun (WGS) entry which is preliminary data.</text>
</comment>
<dbReference type="AlphaFoldDB" id="A0A7Z8Y2S1"/>
<dbReference type="InterPro" id="IPR036286">
    <property type="entry name" value="LexA/Signal_pep-like_sf"/>
</dbReference>
<gene>
    <name evidence="2" type="ORF">BREV_BREV_01428</name>
</gene>
<dbReference type="GO" id="GO:0006465">
    <property type="term" value="P:signal peptide processing"/>
    <property type="evidence" value="ECO:0007669"/>
    <property type="project" value="InterPro"/>
</dbReference>
<dbReference type="GO" id="GO:0004252">
    <property type="term" value="F:serine-type endopeptidase activity"/>
    <property type="evidence" value="ECO:0007669"/>
    <property type="project" value="InterPro"/>
</dbReference>
<protein>
    <recommendedName>
        <fullName evidence="1">Peptidase S26 domain-containing protein</fullName>
    </recommendedName>
</protein>
<dbReference type="EMBL" id="UXHF01000023">
    <property type="protein sequence ID" value="VDC49782.1"/>
    <property type="molecule type" value="Genomic_DNA"/>
</dbReference>
<dbReference type="Pfam" id="PF10502">
    <property type="entry name" value="Peptidase_S26"/>
    <property type="match status" value="1"/>
</dbReference>
<proteinExistence type="predicted"/>
<keyword evidence="3" id="KW-1185">Reference proteome</keyword>
<evidence type="ECO:0000313" key="3">
    <source>
        <dbReference type="Proteomes" id="UP000289220"/>
    </source>
</evidence>
<dbReference type="SUPFAM" id="SSF51306">
    <property type="entry name" value="LexA/Signal peptidase"/>
    <property type="match status" value="1"/>
</dbReference>
<dbReference type="CDD" id="cd06530">
    <property type="entry name" value="S26_SPase_I"/>
    <property type="match status" value="1"/>
</dbReference>
<sequence length="169" mass="18024">MTPLDTGNRWAGLGVTLIALGCLALIARHGPAWALVNESPSLPKGLYARLPGGNIARGATVAIPQPEQARAYLLSLGMPSDVALIKRVAATGGDRVCSRGDRVSTPSGVRIVFGRDRRGAALPRWSGCRRLASHELFLLGDTAGSFDSRYFGPVDRAEVIGVYREVVTW</sequence>
<evidence type="ECO:0000259" key="1">
    <source>
        <dbReference type="Pfam" id="PF10502"/>
    </source>
</evidence>
<name>A0A7Z8Y2S1_9CAUL</name>
<evidence type="ECO:0000313" key="2">
    <source>
        <dbReference type="EMBL" id="VDC49782.1"/>
    </source>
</evidence>
<feature type="domain" description="Peptidase S26" evidence="1">
    <location>
        <begin position="36"/>
        <end position="166"/>
    </location>
</feature>
<dbReference type="Proteomes" id="UP000289220">
    <property type="component" value="Unassembled WGS sequence"/>
</dbReference>
<organism evidence="2 3">
    <name type="scientific">Brevundimonas mediterranea</name>
    <dbReference type="NCBI Taxonomy" id="74329"/>
    <lineage>
        <taxon>Bacteria</taxon>
        <taxon>Pseudomonadati</taxon>
        <taxon>Pseudomonadota</taxon>
        <taxon>Alphaproteobacteria</taxon>
        <taxon>Caulobacterales</taxon>
        <taxon>Caulobacteraceae</taxon>
        <taxon>Brevundimonas</taxon>
    </lineage>
</organism>
<reference evidence="2 3" key="1">
    <citation type="submission" date="2018-11" db="EMBL/GenBank/DDBJ databases">
        <authorList>
            <person name="Peiro R."/>
            <person name="Begona"/>
            <person name="Cbmso G."/>
            <person name="Lopez M."/>
            <person name="Gonzalez S."/>
            <person name="Sacristan E."/>
            <person name="Castillo E."/>
        </authorList>
    </citation>
    <scope>NUCLEOTIDE SEQUENCE [LARGE SCALE GENOMIC DNA]</scope>
    <source>
        <strain evidence="2">Brev_genome</strain>
    </source>
</reference>